<dbReference type="AlphaFoldDB" id="A0A233RB15"/>
<dbReference type="Pfam" id="PF10741">
    <property type="entry name" value="T2SSM_b"/>
    <property type="match status" value="1"/>
</dbReference>
<dbReference type="RefSeq" id="WP_094201988.1">
    <property type="nucleotide sequence ID" value="NZ_NBIM01000009.1"/>
</dbReference>
<dbReference type="NCBIfam" id="NF040576">
    <property type="entry name" value="T2SS_GspM_XpsM"/>
    <property type="match status" value="1"/>
</dbReference>
<accession>A0A233RB15</accession>
<keyword evidence="1" id="KW-0472">Membrane</keyword>
<feature type="transmembrane region" description="Helical" evidence="1">
    <location>
        <begin position="12"/>
        <end position="36"/>
    </location>
</feature>
<protein>
    <submittedName>
        <fullName evidence="2">General secretion pathway protein GspM</fullName>
    </submittedName>
</protein>
<dbReference type="Proteomes" id="UP000242757">
    <property type="component" value="Unassembled WGS sequence"/>
</dbReference>
<sequence length="197" mass="22233">MSPNARQQQLAALGLLLLVMVLLTSLVISPLIGLFFHQGEQLDQLASRLERYRALAEQRDETDRQLQHIRARQPDNDLYLPEQRPTLAQAWLQQHLNLLVAQHGGQLISIQNASANANAPLPEVMLRVHLRSELDELVPLLHALESNTPVLFISELVISASSRENRRTAPLNRRQQPERPTLDVRFNLLGYTPQGAS</sequence>
<dbReference type="EMBL" id="NBIM01000009">
    <property type="protein sequence ID" value="OXY80589.1"/>
    <property type="molecule type" value="Genomic_DNA"/>
</dbReference>
<evidence type="ECO:0000256" key="1">
    <source>
        <dbReference type="SAM" id="Phobius"/>
    </source>
</evidence>
<keyword evidence="3" id="KW-1185">Reference proteome</keyword>
<proteinExistence type="predicted"/>
<gene>
    <name evidence="2" type="ORF">B6S08_16915</name>
</gene>
<keyword evidence="1" id="KW-1133">Transmembrane helix</keyword>
<reference evidence="2 3" key="1">
    <citation type="submission" date="2017-08" db="EMBL/GenBank/DDBJ databases">
        <title>A Genome Sequence of Oceanimonas doudoroffii ATCC 27123T.</title>
        <authorList>
            <person name="Brennan M.A."/>
            <person name="Maclea K.S."/>
            <person name="Mcclelland W.D."/>
            <person name="Trachtenberg A.M."/>
        </authorList>
    </citation>
    <scope>NUCLEOTIDE SEQUENCE [LARGE SCALE GENOMIC DNA]</scope>
    <source>
        <strain evidence="2 3">ATCC 27123</strain>
    </source>
</reference>
<organism evidence="2 3">
    <name type="scientific">Oceanimonas doudoroffii</name>
    <dbReference type="NCBI Taxonomy" id="84158"/>
    <lineage>
        <taxon>Bacteria</taxon>
        <taxon>Pseudomonadati</taxon>
        <taxon>Pseudomonadota</taxon>
        <taxon>Gammaproteobacteria</taxon>
        <taxon>Aeromonadales</taxon>
        <taxon>Aeromonadaceae</taxon>
        <taxon>Oceanimonas</taxon>
    </lineage>
</organism>
<name>A0A233RB15_9GAMM</name>
<comment type="caution">
    <text evidence="2">The sequence shown here is derived from an EMBL/GenBank/DDBJ whole genome shotgun (WGS) entry which is preliminary data.</text>
</comment>
<evidence type="ECO:0000313" key="3">
    <source>
        <dbReference type="Proteomes" id="UP000242757"/>
    </source>
</evidence>
<evidence type="ECO:0000313" key="2">
    <source>
        <dbReference type="EMBL" id="OXY80589.1"/>
    </source>
</evidence>
<keyword evidence="1" id="KW-0812">Transmembrane</keyword>
<dbReference type="InterPro" id="IPR034756">
    <property type="entry name" value="T2SSM_b"/>
</dbReference>
<dbReference type="OrthoDB" id="6088673at2"/>